<sequence>MNEDDIPSTAADMRALAEQAEAEAAEAEALAAAARARARAIQLRRQAEVAEAGANVEASDASPVEAQPSTGDDASAESSEHPVEAVEQAQGVEVEVAEIDLVPKVDESEAEPDGRPRRRWLSRRPQRSTVAAVVAVIVILAALTGSVYMVLEHRDAARQRQRVAEFAAAARQGVVTLTSLDFQNAKQGMQRILDSSTGSFKDELLKTSDDFIQVVEQAQVVEQGTVQAVAVDWDSMTDNSAVVLVSSTSEVTNAAGAKRDPRKYRLIVTITRDGDQLKMSKVEFVP</sequence>
<feature type="compositionally biased region" description="Low complexity" evidence="4">
    <location>
        <begin position="49"/>
        <end position="58"/>
    </location>
</feature>
<feature type="region of interest" description="Disordered" evidence="4">
    <location>
        <begin position="49"/>
        <end position="89"/>
    </location>
</feature>
<dbReference type="Proteomes" id="UP000269998">
    <property type="component" value="Chromosome"/>
</dbReference>
<evidence type="ECO:0000256" key="2">
    <source>
        <dbReference type="ARBA" id="ARBA00023136"/>
    </source>
</evidence>
<protein>
    <recommendedName>
        <fullName evidence="8">VirB8 protein</fullName>
    </recommendedName>
</protein>
<evidence type="ECO:0008006" key="8">
    <source>
        <dbReference type="Google" id="ProtNLM"/>
    </source>
</evidence>
<organism evidence="6 7">
    <name type="scientific">Mycobacterium basiliense</name>
    <dbReference type="NCBI Taxonomy" id="2094119"/>
    <lineage>
        <taxon>Bacteria</taxon>
        <taxon>Bacillati</taxon>
        <taxon>Actinomycetota</taxon>
        <taxon>Actinomycetes</taxon>
        <taxon>Mycobacteriales</taxon>
        <taxon>Mycobacteriaceae</taxon>
        <taxon>Mycobacterium</taxon>
    </lineage>
</organism>
<dbReference type="KEGG" id="mbai:MB901379_04091"/>
<dbReference type="AlphaFoldDB" id="A0A447GJA7"/>
<keyword evidence="2 5" id="KW-0472">Membrane</keyword>
<dbReference type="PANTHER" id="PTHR37042">
    <property type="entry name" value="OUTER MEMBRANE PROTEIN RV1973"/>
    <property type="match status" value="1"/>
</dbReference>
<keyword evidence="7" id="KW-1185">Reference proteome</keyword>
<evidence type="ECO:0000256" key="1">
    <source>
        <dbReference type="ARBA" id="ARBA00004370"/>
    </source>
</evidence>
<evidence type="ECO:0000256" key="5">
    <source>
        <dbReference type="SAM" id="Phobius"/>
    </source>
</evidence>
<dbReference type="EMBL" id="LR130759">
    <property type="protein sequence ID" value="VDM90489.1"/>
    <property type="molecule type" value="Genomic_DNA"/>
</dbReference>
<feature type="compositionally biased region" description="Basic and acidic residues" evidence="4">
    <location>
        <begin position="101"/>
        <end position="115"/>
    </location>
</feature>
<comment type="subcellular location">
    <subcellularLocation>
        <location evidence="1">Membrane</location>
    </subcellularLocation>
</comment>
<evidence type="ECO:0000313" key="6">
    <source>
        <dbReference type="EMBL" id="VDM90489.1"/>
    </source>
</evidence>
<dbReference type="GO" id="GO:0016020">
    <property type="term" value="C:membrane"/>
    <property type="evidence" value="ECO:0007669"/>
    <property type="project" value="UniProtKB-SubCell"/>
</dbReference>
<evidence type="ECO:0000256" key="4">
    <source>
        <dbReference type="SAM" id="MobiDB-lite"/>
    </source>
</evidence>
<proteinExistence type="predicted"/>
<evidence type="ECO:0000256" key="3">
    <source>
        <dbReference type="SAM" id="Coils"/>
    </source>
</evidence>
<feature type="coiled-coil region" evidence="3">
    <location>
        <begin position="10"/>
        <end position="44"/>
    </location>
</feature>
<evidence type="ECO:0000313" key="7">
    <source>
        <dbReference type="Proteomes" id="UP000269998"/>
    </source>
</evidence>
<reference evidence="7" key="1">
    <citation type="submission" date="2018-02" db="EMBL/GenBank/DDBJ databases">
        <authorList>
            <person name="Seth-Smith MB H."/>
            <person name="Seth-Smith H."/>
        </authorList>
    </citation>
    <scope>NUCLEOTIDE SEQUENCE [LARGE SCALE GENOMIC DNA]</scope>
</reference>
<keyword evidence="5" id="KW-0812">Transmembrane</keyword>
<keyword evidence="3" id="KW-0175">Coiled coil</keyword>
<keyword evidence="5" id="KW-1133">Transmembrane helix</keyword>
<accession>A0A447GJA7</accession>
<dbReference type="PANTHER" id="PTHR37042:SF4">
    <property type="entry name" value="OUTER MEMBRANE PROTEIN RV1973"/>
    <property type="match status" value="1"/>
</dbReference>
<feature type="transmembrane region" description="Helical" evidence="5">
    <location>
        <begin position="128"/>
        <end position="151"/>
    </location>
</feature>
<gene>
    <name evidence="6" type="ORF">MB901379_04091</name>
</gene>
<name>A0A447GJA7_9MYCO</name>
<feature type="region of interest" description="Disordered" evidence="4">
    <location>
        <begin position="101"/>
        <end position="122"/>
    </location>
</feature>